<dbReference type="CDD" id="cd00202">
    <property type="entry name" value="ZnF_GATA"/>
    <property type="match status" value="1"/>
</dbReference>
<evidence type="ECO:0000259" key="12">
    <source>
        <dbReference type="PROSITE" id="PS50114"/>
    </source>
</evidence>
<evidence type="ECO:0000256" key="2">
    <source>
        <dbReference type="ARBA" id="ARBA00022723"/>
    </source>
</evidence>
<sequence length="402" mass="45509">MGSNFLYSIDLNEDQNHHEQPFFYPFRSSSSILHNQHHHHHHYQVPSNSSSFISLSSYPPSLINSHEDQHVANNNTYHADHLHLSQPLKAKMFNGGSSSSDDHTVPKNERRLKLAIRKKDHHEDQTDFLHQSPTNPNSGSDKWLMSPKMRLIKKTITNNKQTSIDHTNSSTNNQNNYKEDHYPLDQKTSFEEYHDEELKRVSSKKKVSRRTTTAATTENRYNTINENGYCNNNGVIRVCSDCNTTKTPLWRSGPRGPKSLCNACGIRQRKARRAALAAATAASNDQEVVVARLQQLPAKKKLQNKKKRSSGGDKYNLSPPVVAKTKKCKLKEEEDATGMIVRDSGISKSTTSSDSSVSLNKFCFDDLRIMLRKNSAYQQVFPQDEKEAAILLMALSYGMVHG</sequence>
<evidence type="ECO:0000256" key="8">
    <source>
        <dbReference type="ARBA" id="ARBA00023242"/>
    </source>
</evidence>
<keyword evidence="3 10" id="KW-0863">Zinc-finger</keyword>
<protein>
    <recommendedName>
        <fullName evidence="12">GATA-type domain-containing protein</fullName>
    </recommendedName>
</protein>
<dbReference type="SMART" id="SM00401">
    <property type="entry name" value="ZnF_GATA"/>
    <property type="match status" value="1"/>
</dbReference>
<name>A0ABC8IW01_ERUVS</name>
<dbReference type="SUPFAM" id="SSF57716">
    <property type="entry name" value="Glucocorticoid receptor-like (DNA-binding domain)"/>
    <property type="match status" value="1"/>
</dbReference>
<feature type="domain" description="GATA-type" evidence="12">
    <location>
        <begin position="237"/>
        <end position="269"/>
    </location>
</feature>
<dbReference type="Gene3D" id="3.30.50.10">
    <property type="entry name" value="Erythroid Transcription Factor GATA-1, subunit A"/>
    <property type="match status" value="1"/>
</dbReference>
<evidence type="ECO:0000256" key="11">
    <source>
        <dbReference type="SAM" id="MobiDB-lite"/>
    </source>
</evidence>
<evidence type="ECO:0000256" key="10">
    <source>
        <dbReference type="PROSITE-ProRule" id="PRU00094"/>
    </source>
</evidence>
<dbReference type="EMBL" id="CAKOAT010057155">
    <property type="protein sequence ID" value="CAH8302586.1"/>
    <property type="molecule type" value="Genomic_DNA"/>
</dbReference>
<evidence type="ECO:0000256" key="4">
    <source>
        <dbReference type="ARBA" id="ARBA00022833"/>
    </source>
</evidence>
<dbReference type="InterPro" id="IPR052138">
    <property type="entry name" value="GATA_ZnFinger_Domain"/>
</dbReference>
<keyword evidence="14" id="KW-1185">Reference proteome</keyword>
<reference evidence="13 14" key="1">
    <citation type="submission" date="2022-03" db="EMBL/GenBank/DDBJ databases">
        <authorList>
            <person name="Macdonald S."/>
            <person name="Ahmed S."/>
            <person name="Newling K."/>
        </authorList>
    </citation>
    <scope>NUCLEOTIDE SEQUENCE [LARGE SCALE GENOMIC DNA]</scope>
</reference>
<dbReference type="PROSITE" id="PS00344">
    <property type="entry name" value="GATA_ZN_FINGER_1"/>
    <property type="match status" value="1"/>
</dbReference>
<comment type="similarity">
    <text evidence="9">Belongs to the type IV zinc-finger family. Class B subfamily.</text>
</comment>
<keyword evidence="4" id="KW-0862">Zinc</keyword>
<dbReference type="GO" id="GO:0000976">
    <property type="term" value="F:transcription cis-regulatory region binding"/>
    <property type="evidence" value="ECO:0007669"/>
    <property type="project" value="UniProtKB-ARBA"/>
</dbReference>
<dbReference type="PROSITE" id="PS50114">
    <property type="entry name" value="GATA_ZN_FINGER_2"/>
    <property type="match status" value="1"/>
</dbReference>
<evidence type="ECO:0000256" key="5">
    <source>
        <dbReference type="ARBA" id="ARBA00023015"/>
    </source>
</evidence>
<dbReference type="AlphaFoldDB" id="A0ABC8IW01"/>
<evidence type="ECO:0000256" key="3">
    <source>
        <dbReference type="ARBA" id="ARBA00022771"/>
    </source>
</evidence>
<dbReference type="InterPro" id="IPR013088">
    <property type="entry name" value="Znf_NHR/GATA"/>
</dbReference>
<comment type="caution">
    <text evidence="13">The sequence shown here is derived from an EMBL/GenBank/DDBJ whole genome shotgun (WGS) entry which is preliminary data.</text>
</comment>
<evidence type="ECO:0000313" key="14">
    <source>
        <dbReference type="Proteomes" id="UP001642260"/>
    </source>
</evidence>
<dbReference type="InterPro" id="IPR000679">
    <property type="entry name" value="Znf_GATA"/>
</dbReference>
<keyword evidence="2" id="KW-0479">Metal-binding</keyword>
<feature type="compositionally biased region" description="Polar residues" evidence="11">
    <location>
        <begin position="128"/>
        <end position="140"/>
    </location>
</feature>
<evidence type="ECO:0000256" key="7">
    <source>
        <dbReference type="ARBA" id="ARBA00023163"/>
    </source>
</evidence>
<dbReference type="PANTHER" id="PTHR47255">
    <property type="entry name" value="GATA TRANSCRIPTION FACTOR 22-RELATED"/>
    <property type="match status" value="1"/>
</dbReference>
<organism evidence="13 14">
    <name type="scientific">Eruca vesicaria subsp. sativa</name>
    <name type="common">Garden rocket</name>
    <name type="synonym">Eruca sativa</name>
    <dbReference type="NCBI Taxonomy" id="29727"/>
    <lineage>
        <taxon>Eukaryota</taxon>
        <taxon>Viridiplantae</taxon>
        <taxon>Streptophyta</taxon>
        <taxon>Embryophyta</taxon>
        <taxon>Tracheophyta</taxon>
        <taxon>Spermatophyta</taxon>
        <taxon>Magnoliopsida</taxon>
        <taxon>eudicotyledons</taxon>
        <taxon>Gunneridae</taxon>
        <taxon>Pentapetalae</taxon>
        <taxon>rosids</taxon>
        <taxon>malvids</taxon>
        <taxon>Brassicales</taxon>
        <taxon>Brassicaceae</taxon>
        <taxon>Brassiceae</taxon>
        <taxon>Eruca</taxon>
    </lineage>
</organism>
<keyword evidence="8" id="KW-0539">Nucleus</keyword>
<dbReference type="FunFam" id="3.30.50.10:FF:000055">
    <property type="entry name" value="GATA transcription factor 21"/>
    <property type="match status" value="1"/>
</dbReference>
<accession>A0ABC8IW01</accession>
<evidence type="ECO:0000256" key="1">
    <source>
        <dbReference type="ARBA" id="ARBA00004123"/>
    </source>
</evidence>
<dbReference type="Pfam" id="PF00320">
    <property type="entry name" value="GATA"/>
    <property type="match status" value="1"/>
</dbReference>
<dbReference type="PANTHER" id="PTHR47255:SF11">
    <property type="entry name" value="(RAPE) HYPOTHETICAL PROTEIN"/>
    <property type="match status" value="1"/>
</dbReference>
<evidence type="ECO:0000256" key="9">
    <source>
        <dbReference type="ARBA" id="ARBA00024019"/>
    </source>
</evidence>
<evidence type="ECO:0000256" key="6">
    <source>
        <dbReference type="ARBA" id="ARBA00023125"/>
    </source>
</evidence>
<comment type="subcellular location">
    <subcellularLocation>
        <location evidence="1">Nucleus</location>
    </subcellularLocation>
</comment>
<keyword evidence="6" id="KW-0238">DNA-binding</keyword>
<evidence type="ECO:0000313" key="13">
    <source>
        <dbReference type="EMBL" id="CAH8302586.1"/>
    </source>
</evidence>
<proteinExistence type="inferred from homology"/>
<feature type="region of interest" description="Disordered" evidence="11">
    <location>
        <begin position="120"/>
        <end position="143"/>
    </location>
</feature>
<keyword evidence="7" id="KW-0804">Transcription</keyword>
<dbReference type="GO" id="GO:0008270">
    <property type="term" value="F:zinc ion binding"/>
    <property type="evidence" value="ECO:0007669"/>
    <property type="project" value="UniProtKB-KW"/>
</dbReference>
<gene>
    <name evidence="13" type="ORF">ERUC_LOCUS3225</name>
</gene>
<dbReference type="Proteomes" id="UP001642260">
    <property type="component" value="Unassembled WGS sequence"/>
</dbReference>
<keyword evidence="5" id="KW-0805">Transcription regulation</keyword>
<dbReference type="GO" id="GO:0005634">
    <property type="term" value="C:nucleus"/>
    <property type="evidence" value="ECO:0007669"/>
    <property type="project" value="UniProtKB-SubCell"/>
</dbReference>